<evidence type="ECO:0000313" key="13">
    <source>
        <dbReference type="EMBL" id="SUZ56465.1"/>
    </source>
</evidence>
<dbReference type="GO" id="GO:0051301">
    <property type="term" value="P:cell division"/>
    <property type="evidence" value="ECO:0007669"/>
    <property type="project" value="UniProtKB-KW"/>
</dbReference>
<dbReference type="Pfam" id="PF03033">
    <property type="entry name" value="Glyco_transf_28"/>
    <property type="match status" value="1"/>
</dbReference>
<evidence type="ECO:0000256" key="10">
    <source>
        <dbReference type="SAM" id="Phobius"/>
    </source>
</evidence>
<evidence type="ECO:0000256" key="2">
    <source>
        <dbReference type="ARBA" id="ARBA00022618"/>
    </source>
</evidence>
<keyword evidence="1" id="KW-1003">Cell membrane</keyword>
<dbReference type="SUPFAM" id="SSF53756">
    <property type="entry name" value="UDP-Glycosyltransferase/glycogen phosphorylase"/>
    <property type="match status" value="1"/>
</dbReference>
<dbReference type="GO" id="GO:0009252">
    <property type="term" value="P:peptidoglycan biosynthetic process"/>
    <property type="evidence" value="ECO:0007669"/>
    <property type="project" value="UniProtKB-KW"/>
</dbReference>
<evidence type="ECO:0000259" key="12">
    <source>
        <dbReference type="Pfam" id="PF04101"/>
    </source>
</evidence>
<feature type="transmembrane region" description="Helical" evidence="10">
    <location>
        <begin position="69"/>
        <end position="88"/>
    </location>
</feature>
<proteinExistence type="inferred from homology"/>
<dbReference type="GO" id="GO:0071555">
    <property type="term" value="P:cell wall organization"/>
    <property type="evidence" value="ECO:0007669"/>
    <property type="project" value="UniProtKB-KW"/>
</dbReference>
<dbReference type="AlphaFoldDB" id="A0A381NPF1"/>
<dbReference type="InterPro" id="IPR007235">
    <property type="entry name" value="Glyco_trans_28_C"/>
</dbReference>
<keyword evidence="2" id="KW-0132">Cell division</keyword>
<evidence type="ECO:0000256" key="5">
    <source>
        <dbReference type="ARBA" id="ARBA00022960"/>
    </source>
</evidence>
<keyword evidence="6" id="KW-0573">Peptidoglycan synthesis</keyword>
<dbReference type="CDD" id="cd03785">
    <property type="entry name" value="GT28_MurG"/>
    <property type="match status" value="1"/>
</dbReference>
<gene>
    <name evidence="13" type="ORF">METZ01_LOCUS9319</name>
</gene>
<keyword evidence="9" id="KW-0961">Cell wall biogenesis/degradation</keyword>
<dbReference type="InterPro" id="IPR006009">
    <property type="entry name" value="GlcNAc_MurG"/>
</dbReference>
<keyword evidence="7 10" id="KW-0472">Membrane</keyword>
<evidence type="ECO:0000256" key="9">
    <source>
        <dbReference type="ARBA" id="ARBA00023316"/>
    </source>
</evidence>
<dbReference type="GO" id="GO:0005975">
    <property type="term" value="P:carbohydrate metabolic process"/>
    <property type="evidence" value="ECO:0007669"/>
    <property type="project" value="InterPro"/>
</dbReference>
<evidence type="ECO:0000256" key="8">
    <source>
        <dbReference type="ARBA" id="ARBA00023306"/>
    </source>
</evidence>
<evidence type="ECO:0000256" key="3">
    <source>
        <dbReference type="ARBA" id="ARBA00022676"/>
    </source>
</evidence>
<evidence type="ECO:0000259" key="11">
    <source>
        <dbReference type="Pfam" id="PF03033"/>
    </source>
</evidence>
<dbReference type="InterPro" id="IPR004276">
    <property type="entry name" value="GlycoTrans_28_N"/>
</dbReference>
<dbReference type="Pfam" id="PF04101">
    <property type="entry name" value="Glyco_tran_28_C"/>
    <property type="match status" value="1"/>
</dbReference>
<dbReference type="GO" id="GO:0050511">
    <property type="term" value="F:undecaprenyldiphospho-muramoylpentapeptide beta-N-acetylglucosaminyltransferase activity"/>
    <property type="evidence" value="ECO:0007669"/>
    <property type="project" value="InterPro"/>
</dbReference>
<reference evidence="13" key="1">
    <citation type="submission" date="2018-05" db="EMBL/GenBank/DDBJ databases">
        <authorList>
            <person name="Lanie J.A."/>
            <person name="Ng W.-L."/>
            <person name="Kazmierczak K.M."/>
            <person name="Andrzejewski T.M."/>
            <person name="Davidsen T.M."/>
            <person name="Wayne K.J."/>
            <person name="Tettelin H."/>
            <person name="Glass J.I."/>
            <person name="Rusch D."/>
            <person name="Podicherti R."/>
            <person name="Tsui H.-C.T."/>
            <person name="Winkler M.E."/>
        </authorList>
    </citation>
    <scope>NUCLEOTIDE SEQUENCE</scope>
</reference>
<protein>
    <recommendedName>
        <fullName evidence="14">Glycosyl transferase family 28 C-terminal domain-containing protein</fullName>
    </recommendedName>
</protein>
<dbReference type="PANTHER" id="PTHR21015:SF22">
    <property type="entry name" value="GLYCOSYLTRANSFERASE"/>
    <property type="match status" value="1"/>
</dbReference>
<dbReference type="PANTHER" id="PTHR21015">
    <property type="entry name" value="UDP-N-ACETYLGLUCOSAMINE--N-ACETYLMURAMYL-(PENTAPEPTIDE) PYROPHOSPHORYL-UNDECAPRENOL N-ACETYLGLUCOSAMINE TRANSFERASE 1"/>
    <property type="match status" value="1"/>
</dbReference>
<keyword evidence="4" id="KW-0808">Transferase</keyword>
<organism evidence="13">
    <name type="scientific">marine metagenome</name>
    <dbReference type="NCBI Taxonomy" id="408172"/>
    <lineage>
        <taxon>unclassified sequences</taxon>
        <taxon>metagenomes</taxon>
        <taxon>ecological metagenomes</taxon>
    </lineage>
</organism>
<sequence length="368" mass="37318">VIAGGGTAGHVLPGLAVADALVERGVVAGPGEVHLVGSQRGIEVDLVPAAGFGLTVLGGRGVQRRLTPANVGALVGLAAGVLRAFLLLMRARPRAVLSLGGYASIPCGLAAVALRVPLLVAEQNAVPGAANRLLGRFARVCAVSFAGTPLPRAELTGNPVRARIRLEAGGRRTGRGSLGLDGRPLLVVFGGSLGARRINRAVAGFVEGWTGGPLVVSHVVGARGWSAGEMATAVPTEVEYRAVEYEHDLPTLLAAADLVLCRSGATSIAEITVLGVPSVLVPLPGAPGDHQTANARHLVEAGGALLLPDDELDGPALAELLGPLLADPERLRTMAAAARAAGRPDAADRLADLIAHHAAPRREDGPDA</sequence>
<name>A0A381NPF1_9ZZZZ</name>
<evidence type="ECO:0000256" key="7">
    <source>
        <dbReference type="ARBA" id="ARBA00023136"/>
    </source>
</evidence>
<keyword evidence="10" id="KW-1133">Transmembrane helix</keyword>
<feature type="domain" description="Glycosyl transferase family 28 C-terminal" evidence="12">
    <location>
        <begin position="186"/>
        <end position="350"/>
    </location>
</feature>
<evidence type="ECO:0000256" key="6">
    <source>
        <dbReference type="ARBA" id="ARBA00022984"/>
    </source>
</evidence>
<feature type="non-terminal residue" evidence="13">
    <location>
        <position position="1"/>
    </location>
</feature>
<keyword evidence="10" id="KW-0812">Transmembrane</keyword>
<keyword evidence="8" id="KW-0131">Cell cycle</keyword>
<feature type="domain" description="Glycosyltransferase family 28 N-terminal" evidence="11">
    <location>
        <begin position="1"/>
        <end position="139"/>
    </location>
</feature>
<evidence type="ECO:0000256" key="1">
    <source>
        <dbReference type="ARBA" id="ARBA00022475"/>
    </source>
</evidence>
<evidence type="ECO:0008006" key="14">
    <source>
        <dbReference type="Google" id="ProtNLM"/>
    </source>
</evidence>
<dbReference type="HAMAP" id="MF_00033">
    <property type="entry name" value="MurG"/>
    <property type="match status" value="1"/>
</dbReference>
<keyword evidence="5" id="KW-0133">Cell shape</keyword>
<dbReference type="Gene3D" id="3.40.50.2000">
    <property type="entry name" value="Glycogen Phosphorylase B"/>
    <property type="match status" value="2"/>
</dbReference>
<dbReference type="GO" id="GO:0008360">
    <property type="term" value="P:regulation of cell shape"/>
    <property type="evidence" value="ECO:0007669"/>
    <property type="project" value="UniProtKB-KW"/>
</dbReference>
<accession>A0A381NPF1</accession>
<feature type="transmembrane region" description="Helical" evidence="10">
    <location>
        <begin position="95"/>
        <end position="114"/>
    </location>
</feature>
<dbReference type="EMBL" id="UINC01000503">
    <property type="protein sequence ID" value="SUZ56465.1"/>
    <property type="molecule type" value="Genomic_DNA"/>
</dbReference>
<evidence type="ECO:0000256" key="4">
    <source>
        <dbReference type="ARBA" id="ARBA00022679"/>
    </source>
</evidence>
<keyword evidence="3" id="KW-0328">Glycosyltransferase</keyword>